<name>A0A9D2JNY1_9FIRM</name>
<dbReference type="Proteomes" id="UP000824065">
    <property type="component" value="Unassembled WGS sequence"/>
</dbReference>
<organism evidence="1 2">
    <name type="scientific">Candidatus Faecalibacterium gallistercoris</name>
    <dbReference type="NCBI Taxonomy" id="2838579"/>
    <lineage>
        <taxon>Bacteria</taxon>
        <taxon>Bacillati</taxon>
        <taxon>Bacillota</taxon>
        <taxon>Clostridia</taxon>
        <taxon>Eubacteriales</taxon>
        <taxon>Oscillospiraceae</taxon>
        <taxon>Faecalibacterium</taxon>
    </lineage>
</organism>
<dbReference type="AlphaFoldDB" id="A0A9D2JNY1"/>
<proteinExistence type="predicted"/>
<reference evidence="1" key="2">
    <citation type="submission" date="2021-04" db="EMBL/GenBank/DDBJ databases">
        <authorList>
            <person name="Gilroy R."/>
        </authorList>
    </citation>
    <scope>NUCLEOTIDE SEQUENCE</scope>
    <source>
        <strain evidence="1">ChiBcec16-3735</strain>
    </source>
</reference>
<comment type="caution">
    <text evidence="1">The sequence shown here is derived from an EMBL/GenBank/DDBJ whole genome shotgun (WGS) entry which is preliminary data.</text>
</comment>
<dbReference type="EMBL" id="DXBJ01000079">
    <property type="protein sequence ID" value="HIZ58993.1"/>
    <property type="molecule type" value="Genomic_DNA"/>
</dbReference>
<gene>
    <name evidence="1" type="ORF">H9725_10585</name>
</gene>
<protein>
    <submittedName>
        <fullName evidence="1">Uncharacterized protein</fullName>
    </submittedName>
</protein>
<evidence type="ECO:0000313" key="2">
    <source>
        <dbReference type="Proteomes" id="UP000824065"/>
    </source>
</evidence>
<sequence length="110" mass="12220">MTFNLSEIMAHAWRLFRRGQGLPFGECLHRAWQAAKAAPVNAETIRRAAQAAGVTEEVNTWAGWKRLGFEVMHGSKALFRCLLIYASRGDGATYTASFFDRSQVQPCGAQ</sequence>
<evidence type="ECO:0000313" key="1">
    <source>
        <dbReference type="EMBL" id="HIZ58993.1"/>
    </source>
</evidence>
<reference evidence="1" key="1">
    <citation type="journal article" date="2021" name="PeerJ">
        <title>Extensive microbial diversity within the chicken gut microbiome revealed by metagenomics and culture.</title>
        <authorList>
            <person name="Gilroy R."/>
            <person name="Ravi A."/>
            <person name="Getino M."/>
            <person name="Pursley I."/>
            <person name="Horton D.L."/>
            <person name="Alikhan N.F."/>
            <person name="Baker D."/>
            <person name="Gharbi K."/>
            <person name="Hall N."/>
            <person name="Watson M."/>
            <person name="Adriaenssens E.M."/>
            <person name="Foster-Nyarko E."/>
            <person name="Jarju S."/>
            <person name="Secka A."/>
            <person name="Antonio M."/>
            <person name="Oren A."/>
            <person name="Chaudhuri R.R."/>
            <person name="La Ragione R."/>
            <person name="Hildebrand F."/>
            <person name="Pallen M.J."/>
        </authorList>
    </citation>
    <scope>NUCLEOTIDE SEQUENCE</scope>
    <source>
        <strain evidence="1">ChiBcec16-3735</strain>
    </source>
</reference>
<accession>A0A9D2JNY1</accession>